<feature type="compositionally biased region" description="Basic and acidic residues" evidence="1">
    <location>
        <begin position="189"/>
        <end position="229"/>
    </location>
</feature>
<feature type="compositionally biased region" description="Basic and acidic residues" evidence="1">
    <location>
        <begin position="154"/>
        <end position="163"/>
    </location>
</feature>
<reference evidence="2" key="1">
    <citation type="submission" date="2019-10" db="EMBL/GenBank/DDBJ databases">
        <authorList>
            <person name="Zhang R."/>
            <person name="Pan Y."/>
            <person name="Wang J."/>
            <person name="Ma R."/>
            <person name="Yu S."/>
        </authorList>
    </citation>
    <scope>NUCLEOTIDE SEQUENCE</scope>
    <source>
        <strain evidence="2">LA-IB0</strain>
        <tissue evidence="2">Leaf</tissue>
    </source>
</reference>
<sequence>MSRCFPFPPPGYDKKARPDDVNLIIKEKEKEKHKQKKNKDKKDKDKKERSERKDKEKSEGKHKDDKERKQKKHRDKKDKKKDKHKSSDEKKIVEGSLDNQNGDKILAELGKRVRNDDGAMDNQMVQKNTLVEQRNVNLPGKSEENSHIMLPNGENHKFGEKGLENGFVGNVSRENQNKVEGSSSACQLEKVKVERKKEGKEKSKDRTSDGKGDGKKNEDRDKNNKTEEKKRKKEKKKEKEKKERSKEEIKQRGSGDSFLDCREPPDLLKDRRDSQGNLPKLKEPQLNGFLHDNEIRPGTMSRQSFSSHQIGQNGSGIHSSQNILNSPVEKGPIITSHKVSGNLLSPQPVIQNARNVKPGLIANNLISEHGRAPMNNHVVRNGLIASSNMAKMEHGAVKNRKTDDKFPSSHPFLENGEKMMAPKIDKGGDFQPPDFNHKMEHKEAKINGMMEGKKHTSSKPSSAPVKAKEKFDISMKPPHPDSKYLSQILDIPKVEWPQFDDEEWLFGCKDPKRPKLASSSEIERTKLVWAEAIRLEPEDITALPYVIPY</sequence>
<dbReference type="AlphaFoldDB" id="A0AAV6Y4R3"/>
<evidence type="ECO:0000313" key="3">
    <source>
        <dbReference type="Proteomes" id="UP000826271"/>
    </source>
</evidence>
<dbReference type="EMBL" id="WHWC01000002">
    <property type="protein sequence ID" value="KAG8387257.1"/>
    <property type="molecule type" value="Genomic_DNA"/>
</dbReference>
<feature type="region of interest" description="Disordered" evidence="1">
    <location>
        <begin position="133"/>
        <end position="327"/>
    </location>
</feature>
<dbReference type="PANTHER" id="PTHR34660">
    <property type="entry name" value="MYB-LIKE PROTEIN X"/>
    <property type="match status" value="1"/>
</dbReference>
<accession>A0AAV6Y4R3</accession>
<evidence type="ECO:0000256" key="1">
    <source>
        <dbReference type="SAM" id="MobiDB-lite"/>
    </source>
</evidence>
<feature type="compositionally biased region" description="Polar residues" evidence="1">
    <location>
        <begin position="300"/>
        <end position="325"/>
    </location>
</feature>
<feature type="region of interest" description="Disordered" evidence="1">
    <location>
        <begin position="1"/>
        <end position="103"/>
    </location>
</feature>
<feature type="compositionally biased region" description="Pro residues" evidence="1">
    <location>
        <begin position="1"/>
        <end position="11"/>
    </location>
</feature>
<feature type="compositionally biased region" description="Basic residues" evidence="1">
    <location>
        <begin position="230"/>
        <end position="239"/>
    </location>
</feature>
<comment type="caution">
    <text evidence="2">The sequence shown here is derived from an EMBL/GenBank/DDBJ whole genome shotgun (WGS) entry which is preliminary data.</text>
</comment>
<gene>
    <name evidence="2" type="ORF">BUALT_Bualt02G0002600</name>
</gene>
<protein>
    <submittedName>
        <fullName evidence="2">Uncharacterized protein</fullName>
    </submittedName>
</protein>
<organism evidence="2 3">
    <name type="scientific">Buddleja alternifolia</name>
    <dbReference type="NCBI Taxonomy" id="168488"/>
    <lineage>
        <taxon>Eukaryota</taxon>
        <taxon>Viridiplantae</taxon>
        <taxon>Streptophyta</taxon>
        <taxon>Embryophyta</taxon>
        <taxon>Tracheophyta</taxon>
        <taxon>Spermatophyta</taxon>
        <taxon>Magnoliopsida</taxon>
        <taxon>eudicotyledons</taxon>
        <taxon>Gunneridae</taxon>
        <taxon>Pentapetalae</taxon>
        <taxon>asterids</taxon>
        <taxon>lamiids</taxon>
        <taxon>Lamiales</taxon>
        <taxon>Scrophulariaceae</taxon>
        <taxon>Buddlejeae</taxon>
        <taxon>Buddleja</taxon>
    </lineage>
</organism>
<evidence type="ECO:0000313" key="2">
    <source>
        <dbReference type="EMBL" id="KAG8387257.1"/>
    </source>
</evidence>
<feature type="compositionally biased region" description="Basic and acidic residues" evidence="1">
    <location>
        <begin position="240"/>
        <end position="274"/>
    </location>
</feature>
<feature type="compositionally biased region" description="Basic and acidic residues" evidence="1">
    <location>
        <begin position="40"/>
        <end position="68"/>
    </location>
</feature>
<proteinExistence type="predicted"/>
<feature type="compositionally biased region" description="Polar residues" evidence="1">
    <location>
        <begin position="172"/>
        <end position="186"/>
    </location>
</feature>
<dbReference type="Proteomes" id="UP000826271">
    <property type="component" value="Unassembled WGS sequence"/>
</dbReference>
<feature type="compositionally biased region" description="Basic and acidic residues" evidence="1">
    <location>
        <begin position="12"/>
        <end position="32"/>
    </location>
</feature>
<name>A0AAV6Y4R3_9LAMI</name>
<feature type="compositionally biased region" description="Basic residues" evidence="1">
    <location>
        <begin position="69"/>
        <end position="84"/>
    </location>
</feature>
<keyword evidence="3" id="KW-1185">Reference proteome</keyword>
<dbReference type="PANTHER" id="PTHR34660:SF3">
    <property type="entry name" value="RRM DOMAIN-CONTAINING PROTEIN"/>
    <property type="match status" value="1"/>
</dbReference>